<dbReference type="InterPro" id="IPR036380">
    <property type="entry name" value="Isochorismatase-like_sf"/>
</dbReference>
<dbReference type="CDD" id="cd00431">
    <property type="entry name" value="cysteine_hydrolases"/>
    <property type="match status" value="1"/>
</dbReference>
<proteinExistence type="predicted"/>
<name>A0A382JNN6_9ZZZZ</name>
<dbReference type="PANTHER" id="PTHR43540">
    <property type="entry name" value="PEROXYUREIDOACRYLATE/UREIDOACRYLATE AMIDOHYDROLASE-RELATED"/>
    <property type="match status" value="1"/>
</dbReference>
<dbReference type="EMBL" id="UINC01075327">
    <property type="protein sequence ID" value="SVC13398.1"/>
    <property type="molecule type" value="Genomic_DNA"/>
</dbReference>
<dbReference type="InterPro" id="IPR050272">
    <property type="entry name" value="Isochorismatase-like_hydrls"/>
</dbReference>
<reference evidence="3" key="1">
    <citation type="submission" date="2018-05" db="EMBL/GenBank/DDBJ databases">
        <authorList>
            <person name="Lanie J.A."/>
            <person name="Ng W.-L."/>
            <person name="Kazmierczak K.M."/>
            <person name="Andrzejewski T.M."/>
            <person name="Davidsen T.M."/>
            <person name="Wayne K.J."/>
            <person name="Tettelin H."/>
            <person name="Glass J.I."/>
            <person name="Rusch D."/>
            <person name="Podicherti R."/>
            <person name="Tsui H.-C.T."/>
            <person name="Winkler M.E."/>
        </authorList>
    </citation>
    <scope>NUCLEOTIDE SEQUENCE</scope>
</reference>
<keyword evidence="1" id="KW-0378">Hydrolase</keyword>
<evidence type="ECO:0000313" key="3">
    <source>
        <dbReference type="EMBL" id="SVC13398.1"/>
    </source>
</evidence>
<dbReference type="GO" id="GO:0016787">
    <property type="term" value="F:hydrolase activity"/>
    <property type="evidence" value="ECO:0007669"/>
    <property type="project" value="UniProtKB-KW"/>
</dbReference>
<dbReference type="AlphaFoldDB" id="A0A382JNN6"/>
<evidence type="ECO:0000259" key="2">
    <source>
        <dbReference type="Pfam" id="PF00857"/>
    </source>
</evidence>
<accession>A0A382JNN6</accession>
<dbReference type="Pfam" id="PF00857">
    <property type="entry name" value="Isochorismatase"/>
    <property type="match status" value="1"/>
</dbReference>
<dbReference type="InterPro" id="IPR000868">
    <property type="entry name" value="Isochorismatase-like_dom"/>
</dbReference>
<dbReference type="PANTHER" id="PTHR43540:SF9">
    <property type="entry name" value="FAMILY HYDROLASE, PUTATIVE (AFU_ORTHOLOGUE AFUA_2G08700)-RELATED"/>
    <property type="match status" value="1"/>
</dbReference>
<sequence length="224" mass="24382">MLEKVSAEQYPWPIIGTFDIARCALLSIDFQVEYCAPDGYFADLGIDTAHIRSVLGPVAEVLETARSAGMLVVHTREGFRADLSDCPPTKVARAVERGHPMGREGRYGRLLVQGEPGWQIVDSVAPAPGEWVVDKPGQGAFYSTDLDLRLRNRGVDLLVIMGTTADCCVSSTIREANDRGYDCLVLTDCVADVSESRTDSTLDSFRINPLGTTAQRSVFLAALQ</sequence>
<dbReference type="SUPFAM" id="SSF52499">
    <property type="entry name" value="Isochorismatase-like hydrolases"/>
    <property type="match status" value="1"/>
</dbReference>
<feature type="domain" description="Isochorismatase-like" evidence="2">
    <location>
        <begin position="23"/>
        <end position="206"/>
    </location>
</feature>
<gene>
    <name evidence="3" type="ORF">METZ01_LOCUS266252</name>
</gene>
<dbReference type="Gene3D" id="3.40.50.850">
    <property type="entry name" value="Isochorismatase-like"/>
    <property type="match status" value="1"/>
</dbReference>
<protein>
    <recommendedName>
        <fullName evidence="2">Isochorismatase-like domain-containing protein</fullName>
    </recommendedName>
</protein>
<organism evidence="3">
    <name type="scientific">marine metagenome</name>
    <dbReference type="NCBI Taxonomy" id="408172"/>
    <lineage>
        <taxon>unclassified sequences</taxon>
        <taxon>metagenomes</taxon>
        <taxon>ecological metagenomes</taxon>
    </lineage>
</organism>
<evidence type="ECO:0000256" key="1">
    <source>
        <dbReference type="ARBA" id="ARBA00022801"/>
    </source>
</evidence>